<dbReference type="Pfam" id="PF00455">
    <property type="entry name" value="DeoRC"/>
    <property type="match status" value="1"/>
</dbReference>
<evidence type="ECO:0000256" key="1">
    <source>
        <dbReference type="ARBA" id="ARBA00023015"/>
    </source>
</evidence>
<dbReference type="Gene3D" id="3.40.50.1360">
    <property type="match status" value="1"/>
</dbReference>
<dbReference type="InterPro" id="IPR050313">
    <property type="entry name" value="Carb_Metab_HTH_regulators"/>
</dbReference>
<keyword evidence="6" id="KW-1185">Reference proteome</keyword>
<dbReference type="Gene3D" id="1.10.10.10">
    <property type="entry name" value="Winged helix-like DNA-binding domain superfamily/Winged helix DNA-binding domain"/>
    <property type="match status" value="1"/>
</dbReference>
<feature type="domain" description="HTH deoR-type" evidence="4">
    <location>
        <begin position="6"/>
        <end position="61"/>
    </location>
</feature>
<dbReference type="InterPro" id="IPR036390">
    <property type="entry name" value="WH_DNA-bd_sf"/>
</dbReference>
<organism evidence="5 6">
    <name type="scientific">Nitratireductor aquibiodomus</name>
    <dbReference type="NCBI Taxonomy" id="204799"/>
    <lineage>
        <taxon>Bacteria</taxon>
        <taxon>Pseudomonadati</taxon>
        <taxon>Pseudomonadota</taxon>
        <taxon>Alphaproteobacteria</taxon>
        <taxon>Hyphomicrobiales</taxon>
        <taxon>Phyllobacteriaceae</taxon>
        <taxon>Nitratireductor</taxon>
    </lineage>
</organism>
<dbReference type="PROSITE" id="PS51000">
    <property type="entry name" value="HTH_DEOR_2"/>
    <property type="match status" value="1"/>
</dbReference>
<dbReference type="Pfam" id="PF08220">
    <property type="entry name" value="HTH_DeoR"/>
    <property type="match status" value="1"/>
</dbReference>
<proteinExistence type="predicted"/>
<keyword evidence="2" id="KW-0238">DNA-binding</keyword>
<dbReference type="InterPro" id="IPR001034">
    <property type="entry name" value="DeoR_HTH"/>
</dbReference>
<dbReference type="Proteomes" id="UP000199064">
    <property type="component" value="Unassembled WGS sequence"/>
</dbReference>
<dbReference type="InterPro" id="IPR014036">
    <property type="entry name" value="DeoR-like_C"/>
</dbReference>
<name>A0A1H4Q000_9HYPH</name>
<dbReference type="SMART" id="SM00420">
    <property type="entry name" value="HTH_DEOR"/>
    <property type="match status" value="1"/>
</dbReference>
<evidence type="ECO:0000256" key="2">
    <source>
        <dbReference type="ARBA" id="ARBA00023125"/>
    </source>
</evidence>
<dbReference type="PANTHER" id="PTHR30363:SF44">
    <property type="entry name" value="AGA OPERON TRANSCRIPTIONAL REPRESSOR-RELATED"/>
    <property type="match status" value="1"/>
</dbReference>
<dbReference type="SUPFAM" id="SSF46785">
    <property type="entry name" value="Winged helix' DNA-binding domain"/>
    <property type="match status" value="1"/>
</dbReference>
<dbReference type="PANTHER" id="PTHR30363">
    <property type="entry name" value="HTH-TYPE TRANSCRIPTIONAL REGULATOR SRLR-RELATED"/>
    <property type="match status" value="1"/>
</dbReference>
<dbReference type="EMBL" id="FNSL01000002">
    <property type="protein sequence ID" value="SEC12762.1"/>
    <property type="molecule type" value="Genomic_DNA"/>
</dbReference>
<dbReference type="SUPFAM" id="SSF100950">
    <property type="entry name" value="NagB/RpiA/CoA transferase-like"/>
    <property type="match status" value="1"/>
</dbReference>
<evidence type="ECO:0000259" key="4">
    <source>
        <dbReference type="PROSITE" id="PS51000"/>
    </source>
</evidence>
<dbReference type="InterPro" id="IPR037171">
    <property type="entry name" value="NagB/RpiA_transferase-like"/>
</dbReference>
<gene>
    <name evidence="5" type="ORF">SAMN05216452_3866</name>
</gene>
<sequence length="256" mass="27499">MTRLRKSARREQIILELQHHPHVRTSELAARFGVSTETVRRDVEALSQEGLIRRAYGGASAAPMGAQPPFGERDQARIEERVQIAARAAALVRPGEVLMIDAGSTTHQFALNLAAMARDLTVLTNSVAVASALAQNETIQVVICPGDFMAREVGIYGAETIDFIARHNANRAFIGASGLTASGITEANRLAVGVKRAMIRQSHESYLLVDHSKFDVNLVATVEPLSALTAIITNEQPTGRLAKALADAHVDVHLAG</sequence>
<dbReference type="InterPro" id="IPR036388">
    <property type="entry name" value="WH-like_DNA-bd_sf"/>
</dbReference>
<dbReference type="PROSITE" id="PS00894">
    <property type="entry name" value="HTH_DEOR_1"/>
    <property type="match status" value="1"/>
</dbReference>
<dbReference type="GO" id="GO:0003677">
    <property type="term" value="F:DNA binding"/>
    <property type="evidence" value="ECO:0007669"/>
    <property type="project" value="UniProtKB-KW"/>
</dbReference>
<evidence type="ECO:0000313" key="6">
    <source>
        <dbReference type="Proteomes" id="UP000199064"/>
    </source>
</evidence>
<reference evidence="6" key="1">
    <citation type="submission" date="2016-10" db="EMBL/GenBank/DDBJ databases">
        <authorList>
            <person name="Varghese N."/>
            <person name="Submissions S."/>
        </authorList>
    </citation>
    <scope>NUCLEOTIDE SEQUENCE [LARGE SCALE GENOMIC DNA]</scope>
    <source>
        <strain evidence="6">ES.061</strain>
    </source>
</reference>
<protein>
    <submittedName>
        <fullName evidence="5">Transcriptional regulator, DeoR family</fullName>
    </submittedName>
</protein>
<dbReference type="GO" id="GO:0003700">
    <property type="term" value="F:DNA-binding transcription factor activity"/>
    <property type="evidence" value="ECO:0007669"/>
    <property type="project" value="InterPro"/>
</dbReference>
<dbReference type="InterPro" id="IPR018356">
    <property type="entry name" value="Tscrpt_reg_HTH_DeoR_CS"/>
</dbReference>
<dbReference type="SMART" id="SM01134">
    <property type="entry name" value="DeoRC"/>
    <property type="match status" value="1"/>
</dbReference>
<dbReference type="AlphaFoldDB" id="A0A1H4Q000"/>
<keyword evidence="3" id="KW-0804">Transcription</keyword>
<keyword evidence="1" id="KW-0805">Transcription regulation</keyword>
<evidence type="ECO:0000313" key="5">
    <source>
        <dbReference type="EMBL" id="SEC12762.1"/>
    </source>
</evidence>
<evidence type="ECO:0000256" key="3">
    <source>
        <dbReference type="ARBA" id="ARBA00023163"/>
    </source>
</evidence>
<accession>A0A1H4Q000</accession>
<dbReference type="RefSeq" id="WP_090330071.1">
    <property type="nucleotide sequence ID" value="NZ_FNSL01000002.1"/>
</dbReference>
<dbReference type="PRINTS" id="PR00037">
    <property type="entry name" value="HTHLACR"/>
</dbReference>